<dbReference type="HOGENOM" id="CLU_1026976_0_0_1"/>
<feature type="region of interest" description="Disordered" evidence="2">
    <location>
        <begin position="1"/>
        <end position="25"/>
    </location>
</feature>
<evidence type="ECO:0000256" key="2">
    <source>
        <dbReference type="SAM" id="MobiDB-lite"/>
    </source>
</evidence>
<reference evidence="4" key="1">
    <citation type="journal article" date="2014" name="Proc. Natl. Acad. Sci. U.S.A.">
        <title>Extensive sampling of basidiomycete genomes demonstrates inadequacy of the white-rot/brown-rot paradigm for wood decay fungi.</title>
        <authorList>
            <person name="Riley R."/>
            <person name="Salamov A.A."/>
            <person name="Brown D.W."/>
            <person name="Nagy L.G."/>
            <person name="Floudas D."/>
            <person name="Held B.W."/>
            <person name="Levasseur A."/>
            <person name="Lombard V."/>
            <person name="Morin E."/>
            <person name="Otillar R."/>
            <person name="Lindquist E.A."/>
            <person name="Sun H."/>
            <person name="LaButti K.M."/>
            <person name="Schmutz J."/>
            <person name="Jabbour D."/>
            <person name="Luo H."/>
            <person name="Baker S.E."/>
            <person name="Pisabarro A.G."/>
            <person name="Walton J.D."/>
            <person name="Blanchette R.A."/>
            <person name="Henrissat B."/>
            <person name="Martin F."/>
            <person name="Cullen D."/>
            <person name="Hibbett D.S."/>
            <person name="Grigoriev I.V."/>
        </authorList>
    </citation>
    <scope>NUCLEOTIDE SEQUENCE [LARGE SCALE GENOMIC DNA]</scope>
    <source>
        <strain evidence="4">MUCL 33604</strain>
    </source>
</reference>
<gene>
    <name evidence="3" type="ORF">JAAARDRAFT_81812</name>
</gene>
<dbReference type="InParanoid" id="A0A067P9R7"/>
<dbReference type="Proteomes" id="UP000027265">
    <property type="component" value="Unassembled WGS sequence"/>
</dbReference>
<feature type="region of interest" description="Disordered" evidence="2">
    <location>
        <begin position="228"/>
        <end position="256"/>
    </location>
</feature>
<evidence type="ECO:0000313" key="4">
    <source>
        <dbReference type="Proteomes" id="UP000027265"/>
    </source>
</evidence>
<keyword evidence="4" id="KW-1185">Reference proteome</keyword>
<evidence type="ECO:0000256" key="1">
    <source>
        <dbReference type="SAM" id="Coils"/>
    </source>
</evidence>
<proteinExistence type="predicted"/>
<keyword evidence="1" id="KW-0175">Coiled coil</keyword>
<organism evidence="3 4">
    <name type="scientific">Jaapia argillacea MUCL 33604</name>
    <dbReference type="NCBI Taxonomy" id="933084"/>
    <lineage>
        <taxon>Eukaryota</taxon>
        <taxon>Fungi</taxon>
        <taxon>Dikarya</taxon>
        <taxon>Basidiomycota</taxon>
        <taxon>Agaricomycotina</taxon>
        <taxon>Agaricomycetes</taxon>
        <taxon>Agaricomycetidae</taxon>
        <taxon>Jaapiales</taxon>
        <taxon>Jaapiaceae</taxon>
        <taxon>Jaapia</taxon>
    </lineage>
</organism>
<dbReference type="AlphaFoldDB" id="A0A067P9R7"/>
<dbReference type="EMBL" id="KL197758">
    <property type="protein sequence ID" value="KDQ50560.1"/>
    <property type="molecule type" value="Genomic_DNA"/>
</dbReference>
<feature type="coiled-coil region" evidence="1">
    <location>
        <begin position="29"/>
        <end position="85"/>
    </location>
</feature>
<protein>
    <submittedName>
        <fullName evidence="3">Uncharacterized protein</fullName>
    </submittedName>
</protein>
<feature type="compositionally biased region" description="Basic and acidic residues" evidence="2">
    <location>
        <begin position="241"/>
        <end position="254"/>
    </location>
</feature>
<accession>A0A067P9R7</accession>
<evidence type="ECO:0000313" key="3">
    <source>
        <dbReference type="EMBL" id="KDQ50560.1"/>
    </source>
</evidence>
<sequence length="271" mass="28635">MADDLGENMAQDTRRQDAISNSSAPNIAHELARRELKDLHTALEDLLGNKTDSPHTAMEWLKTKMEQLQADAIRAQNETDSLEAILGVSQPSISTLEEMVLHMASNGAVLRTPLAPTSTPRSSCTLNFPSSVSLSPAMSTNASIGSHSSSVVSANCFARHRPHALPLPTTSNLANTSGTSLAPPITITTLGLLSVSTSGPVLPPNTALDAGPSSKIIQPKRVHLTNEDALPAQKNLPANLDDGHPSVDSDRQLTAEDIVDAFSRGEEVDAS</sequence>
<name>A0A067P9R7_9AGAM</name>